<gene>
    <name evidence="2" type="ORF">AAF712_008743</name>
</gene>
<dbReference type="PANTHER" id="PTHR34292">
    <property type="entry name" value="OUTER SPORE WALL PROTEIN LDS1"/>
    <property type="match status" value="1"/>
</dbReference>
<dbReference type="PANTHER" id="PTHR34292:SF2">
    <property type="entry name" value="OUTER SPORE WALL PROTEIN LDS1"/>
    <property type="match status" value="1"/>
</dbReference>
<keyword evidence="1" id="KW-1133">Transmembrane helix</keyword>
<feature type="transmembrane region" description="Helical" evidence="1">
    <location>
        <begin position="115"/>
        <end position="136"/>
    </location>
</feature>
<organism evidence="2 3">
    <name type="scientific">Marasmius tenuissimus</name>
    <dbReference type="NCBI Taxonomy" id="585030"/>
    <lineage>
        <taxon>Eukaryota</taxon>
        <taxon>Fungi</taxon>
        <taxon>Dikarya</taxon>
        <taxon>Basidiomycota</taxon>
        <taxon>Agaricomycotina</taxon>
        <taxon>Agaricomycetes</taxon>
        <taxon>Agaricomycetidae</taxon>
        <taxon>Agaricales</taxon>
        <taxon>Marasmiineae</taxon>
        <taxon>Marasmiaceae</taxon>
        <taxon>Marasmius</taxon>
    </lineage>
</organism>
<feature type="transmembrane region" description="Helical" evidence="1">
    <location>
        <begin position="254"/>
        <end position="274"/>
    </location>
</feature>
<feature type="transmembrane region" description="Helical" evidence="1">
    <location>
        <begin position="198"/>
        <end position="217"/>
    </location>
</feature>
<dbReference type="Proteomes" id="UP001437256">
    <property type="component" value="Unassembled WGS sequence"/>
</dbReference>
<dbReference type="EMBL" id="JBBXMP010000064">
    <property type="protein sequence ID" value="KAL0064299.1"/>
    <property type="molecule type" value="Genomic_DNA"/>
</dbReference>
<evidence type="ECO:0000256" key="1">
    <source>
        <dbReference type="SAM" id="Phobius"/>
    </source>
</evidence>
<evidence type="ECO:0000313" key="2">
    <source>
        <dbReference type="EMBL" id="KAL0064299.1"/>
    </source>
</evidence>
<proteinExistence type="predicted"/>
<accession>A0ABR2ZTX8</accession>
<keyword evidence="1" id="KW-0472">Membrane</keyword>
<name>A0ABR2ZTX8_9AGAR</name>
<protein>
    <submittedName>
        <fullName evidence="2">Uncharacterized protein</fullName>
    </submittedName>
</protein>
<reference evidence="2 3" key="1">
    <citation type="submission" date="2024-05" db="EMBL/GenBank/DDBJ databases">
        <title>A draft genome resource for the thread blight pathogen Marasmius tenuissimus strain MS-2.</title>
        <authorList>
            <person name="Yulfo-Soto G.E."/>
            <person name="Baruah I.K."/>
            <person name="Amoako-Attah I."/>
            <person name="Bukari Y."/>
            <person name="Meinhardt L.W."/>
            <person name="Bailey B.A."/>
            <person name="Cohen S.P."/>
        </authorList>
    </citation>
    <scope>NUCLEOTIDE SEQUENCE [LARGE SCALE GENOMIC DNA]</scope>
    <source>
        <strain evidence="2 3">MS-2</strain>
    </source>
</reference>
<keyword evidence="3" id="KW-1185">Reference proteome</keyword>
<dbReference type="InterPro" id="IPR052786">
    <property type="entry name" value="Spore_wall_assembly"/>
</dbReference>
<keyword evidence="1" id="KW-0812">Transmembrane</keyword>
<comment type="caution">
    <text evidence="2">The sequence shown here is derived from an EMBL/GenBank/DDBJ whole genome shotgun (WGS) entry which is preliminary data.</text>
</comment>
<sequence>MSTISAGPEAQDSLFKIPKEENVPDNLVRATNRLQFPPSYVVVGVYRLCTDRGLLIASWQKCKHGTVRGAVVGAVWTFFTFGLQRKFIEVFLSNSPRVTGLSHDTMFGYKIPFSVHTYATVLLLSTQITYILRFFLSRNIRIARDRVWDQTVLSRGKGPDFWQPYVEEWDNPPPVQMSETRLERLAGGWFGALVVKRFLLAPLALYPFVGIVVSAWFKGLGTAKILHRRYFEAKKMTQGQIAVFMEERKWDYRAFGFTAALLEGIPIIGLFFTVSNRIGAAMWAHGAFHNSPSRSFPSPSPSSTNTLLTCDIPEDLEKRQHYVAAKKKL</sequence>
<evidence type="ECO:0000313" key="3">
    <source>
        <dbReference type="Proteomes" id="UP001437256"/>
    </source>
</evidence>